<feature type="compositionally biased region" description="Basic and acidic residues" evidence="1">
    <location>
        <begin position="98"/>
        <end position="112"/>
    </location>
</feature>
<evidence type="ECO:0000313" key="3">
    <source>
        <dbReference type="Proteomes" id="UP000245884"/>
    </source>
</evidence>
<dbReference type="EMBL" id="KZ819672">
    <property type="protein sequence ID" value="PWN26376.1"/>
    <property type="molecule type" value="Genomic_DNA"/>
</dbReference>
<gene>
    <name evidence="2" type="ORF">BDZ90DRAFT_53575</name>
</gene>
<feature type="region of interest" description="Disordered" evidence="1">
    <location>
        <begin position="18"/>
        <end position="112"/>
    </location>
</feature>
<protein>
    <submittedName>
        <fullName evidence="2">Uncharacterized protein</fullName>
    </submittedName>
</protein>
<organism evidence="2 3">
    <name type="scientific">Jaminaea rosea</name>
    <dbReference type="NCBI Taxonomy" id="1569628"/>
    <lineage>
        <taxon>Eukaryota</taxon>
        <taxon>Fungi</taxon>
        <taxon>Dikarya</taxon>
        <taxon>Basidiomycota</taxon>
        <taxon>Ustilaginomycotina</taxon>
        <taxon>Exobasidiomycetes</taxon>
        <taxon>Microstromatales</taxon>
        <taxon>Microstromatales incertae sedis</taxon>
        <taxon>Jaminaea</taxon>
    </lineage>
</organism>
<name>A0A316UM61_9BASI</name>
<reference evidence="2 3" key="1">
    <citation type="journal article" date="2018" name="Mol. Biol. Evol.">
        <title>Broad Genomic Sampling Reveals a Smut Pathogenic Ancestry of the Fungal Clade Ustilaginomycotina.</title>
        <authorList>
            <person name="Kijpornyongpan T."/>
            <person name="Mondo S.J."/>
            <person name="Barry K."/>
            <person name="Sandor L."/>
            <person name="Lee J."/>
            <person name="Lipzen A."/>
            <person name="Pangilinan J."/>
            <person name="LaButti K."/>
            <person name="Hainaut M."/>
            <person name="Henrissat B."/>
            <person name="Grigoriev I.V."/>
            <person name="Spatafora J.W."/>
            <person name="Aime M.C."/>
        </authorList>
    </citation>
    <scope>NUCLEOTIDE SEQUENCE [LARGE SCALE GENOMIC DNA]</scope>
    <source>
        <strain evidence="2 3">MCA 5214</strain>
    </source>
</reference>
<evidence type="ECO:0000256" key="1">
    <source>
        <dbReference type="SAM" id="MobiDB-lite"/>
    </source>
</evidence>
<feature type="compositionally biased region" description="Low complexity" evidence="1">
    <location>
        <begin position="30"/>
        <end position="46"/>
    </location>
</feature>
<dbReference type="AlphaFoldDB" id="A0A316UM61"/>
<sequence>MTRGSSSAPSLAGWLADGLASSARHRPSRSQRGSSASDSASVTPSGCALDLTLSDEPGSQPSFSGRARLSSTCSPLVPGVASPTPARCARPSLSRQRGRADRQTPRSERRQRDTVGCYLRFELC</sequence>
<feature type="compositionally biased region" description="Polar residues" evidence="1">
    <location>
        <begin position="57"/>
        <end position="74"/>
    </location>
</feature>
<dbReference type="GeneID" id="37031479"/>
<keyword evidence="3" id="KW-1185">Reference proteome</keyword>
<proteinExistence type="predicted"/>
<dbReference type="Proteomes" id="UP000245884">
    <property type="component" value="Unassembled WGS sequence"/>
</dbReference>
<evidence type="ECO:0000313" key="2">
    <source>
        <dbReference type="EMBL" id="PWN26376.1"/>
    </source>
</evidence>
<dbReference type="RefSeq" id="XP_025360988.1">
    <property type="nucleotide sequence ID" value="XM_025509656.1"/>
</dbReference>
<accession>A0A316UM61</accession>